<name>A0A7W7ZDV1_9BACT</name>
<proteinExistence type="predicted"/>
<sequence length="52" mass="5992">MLTNRSTTDKQAFTVAEVIIVNRPTANRKRRYRVIRIPGSVYECVIRGLTVK</sequence>
<accession>A0A7W7ZDV1</accession>
<organism evidence="1 2">
    <name type="scientific">Granulicella aggregans</name>
    <dbReference type="NCBI Taxonomy" id="474949"/>
    <lineage>
        <taxon>Bacteria</taxon>
        <taxon>Pseudomonadati</taxon>
        <taxon>Acidobacteriota</taxon>
        <taxon>Terriglobia</taxon>
        <taxon>Terriglobales</taxon>
        <taxon>Acidobacteriaceae</taxon>
        <taxon>Granulicella</taxon>
    </lineage>
</organism>
<gene>
    <name evidence="1" type="ORF">HDF16_002811</name>
</gene>
<reference evidence="1 2" key="1">
    <citation type="submission" date="2020-08" db="EMBL/GenBank/DDBJ databases">
        <title>Genomic Encyclopedia of Type Strains, Phase IV (KMG-V): Genome sequencing to study the core and pangenomes of soil and plant-associated prokaryotes.</title>
        <authorList>
            <person name="Whitman W."/>
        </authorList>
    </citation>
    <scope>NUCLEOTIDE SEQUENCE [LARGE SCALE GENOMIC DNA]</scope>
    <source>
        <strain evidence="1 2">M8UP14</strain>
    </source>
</reference>
<dbReference type="Proteomes" id="UP000540989">
    <property type="component" value="Unassembled WGS sequence"/>
</dbReference>
<dbReference type="AlphaFoldDB" id="A0A7W7ZDV1"/>
<protein>
    <submittedName>
        <fullName evidence="1">Uncharacterized protein</fullName>
    </submittedName>
</protein>
<evidence type="ECO:0000313" key="1">
    <source>
        <dbReference type="EMBL" id="MBB5058105.1"/>
    </source>
</evidence>
<dbReference type="EMBL" id="JACHIP010000003">
    <property type="protein sequence ID" value="MBB5058105.1"/>
    <property type="molecule type" value="Genomic_DNA"/>
</dbReference>
<evidence type="ECO:0000313" key="2">
    <source>
        <dbReference type="Proteomes" id="UP000540989"/>
    </source>
</evidence>
<keyword evidence="2" id="KW-1185">Reference proteome</keyword>
<comment type="caution">
    <text evidence="1">The sequence shown here is derived from an EMBL/GenBank/DDBJ whole genome shotgun (WGS) entry which is preliminary data.</text>
</comment>